<gene>
    <name evidence="6" type="ORF">GCM10017577_09390</name>
</gene>
<evidence type="ECO:0000313" key="7">
    <source>
        <dbReference type="Proteomes" id="UP001143463"/>
    </source>
</evidence>
<evidence type="ECO:0000256" key="3">
    <source>
        <dbReference type="ARBA" id="ARBA00023163"/>
    </source>
</evidence>
<dbReference type="Pfam" id="PF00440">
    <property type="entry name" value="TetR_N"/>
    <property type="match status" value="2"/>
</dbReference>
<dbReference type="SUPFAM" id="SSF46689">
    <property type="entry name" value="Homeodomain-like"/>
    <property type="match status" value="2"/>
</dbReference>
<proteinExistence type="predicted"/>
<dbReference type="InterPro" id="IPR001647">
    <property type="entry name" value="HTH_TetR"/>
</dbReference>
<protein>
    <recommendedName>
        <fullName evidence="5">HTH tetR-type domain-containing protein</fullName>
    </recommendedName>
</protein>
<dbReference type="GO" id="GO:0000976">
    <property type="term" value="F:transcription cis-regulatory region binding"/>
    <property type="evidence" value="ECO:0007669"/>
    <property type="project" value="TreeGrafter"/>
</dbReference>
<keyword evidence="7" id="KW-1185">Reference proteome</keyword>
<reference evidence="6" key="1">
    <citation type="journal article" date="2014" name="Int. J. Syst. Evol. Microbiol.">
        <title>Complete genome sequence of Corynebacterium casei LMG S-19264T (=DSM 44701T), isolated from a smear-ripened cheese.</title>
        <authorList>
            <consortium name="US DOE Joint Genome Institute (JGI-PGF)"/>
            <person name="Walter F."/>
            <person name="Albersmeier A."/>
            <person name="Kalinowski J."/>
            <person name="Ruckert C."/>
        </authorList>
    </citation>
    <scope>NUCLEOTIDE SEQUENCE</scope>
    <source>
        <strain evidence="6">VKM Ac-1069</strain>
    </source>
</reference>
<keyword evidence="1" id="KW-0805">Transcription regulation</keyword>
<evidence type="ECO:0000256" key="2">
    <source>
        <dbReference type="ARBA" id="ARBA00023125"/>
    </source>
</evidence>
<feature type="domain" description="HTH tetR-type" evidence="5">
    <location>
        <begin position="214"/>
        <end position="274"/>
    </location>
</feature>
<evidence type="ECO:0000313" key="6">
    <source>
        <dbReference type="EMBL" id="GLL09799.1"/>
    </source>
</evidence>
<accession>A0A9W6L025</accession>
<evidence type="ECO:0000259" key="5">
    <source>
        <dbReference type="PROSITE" id="PS50977"/>
    </source>
</evidence>
<dbReference type="PRINTS" id="PR00455">
    <property type="entry name" value="HTHTETR"/>
</dbReference>
<dbReference type="GO" id="GO:0003700">
    <property type="term" value="F:DNA-binding transcription factor activity"/>
    <property type="evidence" value="ECO:0007669"/>
    <property type="project" value="TreeGrafter"/>
</dbReference>
<comment type="caution">
    <text evidence="6">The sequence shown here is derived from an EMBL/GenBank/DDBJ whole genome shotgun (WGS) entry which is preliminary data.</text>
</comment>
<dbReference type="Proteomes" id="UP001143463">
    <property type="component" value="Unassembled WGS sequence"/>
</dbReference>
<keyword evidence="2 4" id="KW-0238">DNA-binding</keyword>
<dbReference type="EMBL" id="BSFQ01000003">
    <property type="protein sequence ID" value="GLL09799.1"/>
    <property type="molecule type" value="Genomic_DNA"/>
</dbReference>
<keyword evidence="3" id="KW-0804">Transcription</keyword>
<feature type="DNA-binding region" description="H-T-H motif" evidence="4">
    <location>
        <begin position="237"/>
        <end position="256"/>
    </location>
</feature>
<dbReference type="Gene3D" id="1.10.357.10">
    <property type="entry name" value="Tetracycline Repressor, domain 2"/>
    <property type="match status" value="2"/>
</dbReference>
<name>A0A9W6L025_9PSEU</name>
<dbReference type="PROSITE" id="PS50977">
    <property type="entry name" value="HTH_TETR_2"/>
    <property type="match status" value="2"/>
</dbReference>
<dbReference type="InterPro" id="IPR050109">
    <property type="entry name" value="HTH-type_TetR-like_transc_reg"/>
</dbReference>
<dbReference type="InterPro" id="IPR041490">
    <property type="entry name" value="KstR2_TetR_C"/>
</dbReference>
<dbReference type="PANTHER" id="PTHR30055">
    <property type="entry name" value="HTH-TYPE TRANSCRIPTIONAL REGULATOR RUTR"/>
    <property type="match status" value="1"/>
</dbReference>
<reference evidence="6" key="2">
    <citation type="submission" date="2023-01" db="EMBL/GenBank/DDBJ databases">
        <authorList>
            <person name="Sun Q."/>
            <person name="Evtushenko L."/>
        </authorList>
    </citation>
    <scope>NUCLEOTIDE SEQUENCE</scope>
    <source>
        <strain evidence="6">VKM Ac-1069</strain>
    </source>
</reference>
<evidence type="ECO:0000256" key="4">
    <source>
        <dbReference type="PROSITE-ProRule" id="PRU00335"/>
    </source>
</evidence>
<dbReference type="InterPro" id="IPR009057">
    <property type="entry name" value="Homeodomain-like_sf"/>
</dbReference>
<organism evidence="6 7">
    <name type="scientific">Pseudonocardia halophobica</name>
    <dbReference type="NCBI Taxonomy" id="29401"/>
    <lineage>
        <taxon>Bacteria</taxon>
        <taxon>Bacillati</taxon>
        <taxon>Actinomycetota</taxon>
        <taxon>Actinomycetes</taxon>
        <taxon>Pseudonocardiales</taxon>
        <taxon>Pseudonocardiaceae</taxon>
        <taxon>Pseudonocardia</taxon>
    </lineage>
</organism>
<dbReference type="Gene3D" id="1.10.10.60">
    <property type="entry name" value="Homeodomain-like"/>
    <property type="match status" value="2"/>
</dbReference>
<sequence length="422" mass="45943">MTRARILDAAATILTERGYAETRIGDVADLAQMQGPALYYHFASRDDMIEEVIATGQRAVLAHVQEALARVGPDPEQRLRAAVAAHLDYVLTTSSYAAASIRNFAQLPPDVQERQVALRREYGAVWRELFATAATAGFLNPALDVHAARMLVIGALNWTCEWWDPSRGNPRDLVAAAQAFVHDALTGRTDVAPGEFPPIAPPAAATAVGERKSVRSRRRVLEAAAAVLRRRGYAGTRLTDVAREAGMRAASLYYHFPSREDLIEEVVRTGVVITQAHVLTALETLPATASPLDRIDRAVEAHLSFCLSSPDFTVATIRNTGQLPVEMRTRQRAAEAEYGAVWRDLLDAATPSGSLGGSPDLHMVRMFVLGALNQTAEWSDARRDPGVVVRTARAMVRNALAPRSRALQDGVEMRPTFLPPSA</sequence>
<dbReference type="RefSeq" id="WP_051737175.1">
    <property type="nucleotide sequence ID" value="NZ_BAAAUZ010000011.1"/>
</dbReference>
<evidence type="ECO:0000256" key="1">
    <source>
        <dbReference type="ARBA" id="ARBA00023015"/>
    </source>
</evidence>
<dbReference type="Pfam" id="PF17932">
    <property type="entry name" value="TetR_C_24"/>
    <property type="match status" value="2"/>
</dbReference>
<dbReference type="InterPro" id="IPR036271">
    <property type="entry name" value="Tet_transcr_reg_TetR-rel_C_sf"/>
</dbReference>
<feature type="DNA-binding region" description="H-T-H motif" evidence="4">
    <location>
        <begin position="23"/>
        <end position="42"/>
    </location>
</feature>
<dbReference type="SUPFAM" id="SSF48498">
    <property type="entry name" value="Tetracyclin repressor-like, C-terminal domain"/>
    <property type="match status" value="2"/>
</dbReference>
<feature type="domain" description="HTH tetR-type" evidence="5">
    <location>
        <begin position="1"/>
        <end position="60"/>
    </location>
</feature>
<dbReference type="PANTHER" id="PTHR30055:SF234">
    <property type="entry name" value="HTH-TYPE TRANSCRIPTIONAL REGULATOR BETI"/>
    <property type="match status" value="1"/>
</dbReference>
<dbReference type="AlphaFoldDB" id="A0A9W6L025"/>